<dbReference type="InterPro" id="IPR051055">
    <property type="entry name" value="PIF1_helicase"/>
</dbReference>
<dbReference type="GO" id="GO:0043139">
    <property type="term" value="F:5'-3' DNA helicase activity"/>
    <property type="evidence" value="ECO:0007669"/>
    <property type="project" value="UniProtKB-EC"/>
</dbReference>
<organism evidence="3 4">
    <name type="scientific">Paramuricea clavata</name>
    <name type="common">Red gorgonian</name>
    <name type="synonym">Violescent sea-whip</name>
    <dbReference type="NCBI Taxonomy" id="317549"/>
    <lineage>
        <taxon>Eukaryota</taxon>
        <taxon>Metazoa</taxon>
        <taxon>Cnidaria</taxon>
        <taxon>Anthozoa</taxon>
        <taxon>Octocorallia</taxon>
        <taxon>Malacalcyonacea</taxon>
        <taxon>Plexauridae</taxon>
        <taxon>Paramuricea</taxon>
    </lineage>
</organism>
<dbReference type="GO" id="GO:0005524">
    <property type="term" value="F:ATP binding"/>
    <property type="evidence" value="ECO:0007669"/>
    <property type="project" value="UniProtKB-KW"/>
</dbReference>
<feature type="domain" description="DNA helicase Pif1-like DEAD-box helicase" evidence="2">
    <location>
        <begin position="15"/>
        <end position="210"/>
    </location>
</feature>
<comment type="catalytic activity">
    <reaction evidence="1">
        <text>ATP + H2O = ADP + phosphate + H(+)</text>
        <dbReference type="Rhea" id="RHEA:13065"/>
        <dbReference type="ChEBI" id="CHEBI:15377"/>
        <dbReference type="ChEBI" id="CHEBI:15378"/>
        <dbReference type="ChEBI" id="CHEBI:30616"/>
        <dbReference type="ChEBI" id="CHEBI:43474"/>
        <dbReference type="ChEBI" id="CHEBI:456216"/>
        <dbReference type="EC" id="5.6.2.3"/>
    </reaction>
</comment>
<dbReference type="OrthoDB" id="7470624at2759"/>
<name>A0A6S7LQ31_PARCT</name>
<dbReference type="GO" id="GO:0006310">
    <property type="term" value="P:DNA recombination"/>
    <property type="evidence" value="ECO:0007669"/>
    <property type="project" value="UniProtKB-KW"/>
</dbReference>
<keyword evidence="1" id="KW-0234">DNA repair</keyword>
<dbReference type="EMBL" id="CACRXK020022987">
    <property type="protein sequence ID" value="CAB4037359.1"/>
    <property type="molecule type" value="Genomic_DNA"/>
</dbReference>
<comment type="cofactor">
    <cofactor evidence="1">
        <name>Mg(2+)</name>
        <dbReference type="ChEBI" id="CHEBI:18420"/>
    </cofactor>
</comment>
<dbReference type="InterPro" id="IPR027417">
    <property type="entry name" value="P-loop_NTPase"/>
</dbReference>
<keyword evidence="1" id="KW-0067">ATP-binding</keyword>
<keyword evidence="4" id="KW-1185">Reference proteome</keyword>
<keyword evidence="1" id="KW-0547">Nucleotide-binding</keyword>
<evidence type="ECO:0000256" key="1">
    <source>
        <dbReference type="RuleBase" id="RU363044"/>
    </source>
</evidence>
<dbReference type="PANTHER" id="PTHR47642">
    <property type="entry name" value="ATP-DEPENDENT DNA HELICASE"/>
    <property type="match status" value="1"/>
</dbReference>
<dbReference type="AlphaFoldDB" id="A0A6S7LQ31"/>
<dbReference type="GO" id="GO:0006281">
    <property type="term" value="P:DNA repair"/>
    <property type="evidence" value="ECO:0007669"/>
    <property type="project" value="UniProtKB-KW"/>
</dbReference>
<comment type="caution">
    <text evidence="3">The sequence shown here is derived from an EMBL/GenBank/DDBJ whole genome shotgun (WGS) entry which is preliminary data.</text>
</comment>
<keyword evidence="1 3" id="KW-0347">Helicase</keyword>
<keyword evidence="1" id="KW-0227">DNA damage</keyword>
<gene>
    <name evidence="3" type="ORF">PACLA_8A021429</name>
</gene>
<evidence type="ECO:0000313" key="3">
    <source>
        <dbReference type="EMBL" id="CAB4037359.1"/>
    </source>
</evidence>
<dbReference type="EC" id="5.6.2.3" evidence="1"/>
<dbReference type="PANTHER" id="PTHR47642:SF6">
    <property type="entry name" value="ATP-DEPENDENT DNA HELICASE"/>
    <property type="match status" value="1"/>
</dbReference>
<comment type="similarity">
    <text evidence="1">Belongs to the helicase family.</text>
</comment>
<dbReference type="Pfam" id="PF05970">
    <property type="entry name" value="PIF1"/>
    <property type="match status" value="1"/>
</dbReference>
<dbReference type="InterPro" id="IPR010285">
    <property type="entry name" value="DNA_helicase_pif1-like_DEAD"/>
</dbReference>
<dbReference type="GO" id="GO:0000723">
    <property type="term" value="P:telomere maintenance"/>
    <property type="evidence" value="ECO:0007669"/>
    <property type="project" value="InterPro"/>
</dbReference>
<evidence type="ECO:0000259" key="2">
    <source>
        <dbReference type="Pfam" id="PF05970"/>
    </source>
</evidence>
<evidence type="ECO:0000313" key="4">
    <source>
        <dbReference type="Proteomes" id="UP001152795"/>
    </source>
</evidence>
<keyword evidence="1" id="KW-0378">Hydrolase</keyword>
<keyword evidence="1" id="KW-0233">DNA recombination</keyword>
<dbReference type="SUPFAM" id="SSF52540">
    <property type="entry name" value="P-loop containing nucleoside triphosphate hydrolases"/>
    <property type="match status" value="2"/>
</dbReference>
<protein>
    <recommendedName>
        <fullName evidence="1">ATP-dependent DNA helicase</fullName>
        <ecNumber evidence="1">5.6.2.3</ecNumber>
    </recommendedName>
</protein>
<accession>A0A6S7LQ31</accession>
<dbReference type="Proteomes" id="UP001152795">
    <property type="component" value="Unassembled WGS sequence"/>
</dbReference>
<dbReference type="GO" id="GO:0016787">
    <property type="term" value="F:hydrolase activity"/>
    <property type="evidence" value="ECO:0007669"/>
    <property type="project" value="UniProtKB-KW"/>
</dbReference>
<reference evidence="3" key="1">
    <citation type="submission" date="2020-04" db="EMBL/GenBank/DDBJ databases">
        <authorList>
            <person name="Alioto T."/>
            <person name="Alioto T."/>
            <person name="Gomez Garrido J."/>
        </authorList>
    </citation>
    <scope>NUCLEOTIDE SEQUENCE</scope>
    <source>
        <strain evidence="3">A484AB</strain>
    </source>
</reference>
<dbReference type="Gene3D" id="3.40.50.300">
    <property type="entry name" value="P-loop containing nucleotide triphosphate hydrolases"/>
    <property type="match status" value="1"/>
</dbReference>
<sequence>MQKLAYDIVKSHFHDTSSEKEPLCLIINGVAGTGKSYLINAIRNLLQSKCAVTATTGKAAYNIRGVTVHSLLKLPIGSRGNKDLTGQSLCRLQESVNNIGYIIIDEYSMLGQVTFGWIDKRCKQATGSNDKVFGGKSLILTGDPGQLPPVADKPRYHAKPSNAVGEQGHQAYHKFDKVVKLTVNQREQDMTSEQVQFRDLLLRLRKGDSTVDDWKLLLTRQPSNVTNLCDFEDSTRLFYSNEQVANYNHEQLTKLEHPIAHINARHSSAFAKKISSDDMSGLEPVVFLAKGARTEIGFHVRQQLPLRLAWALTIHKSQGLKLPKAWIDIGKSERTAGVSYDAISSNSRVKSLASCVIEPMTYERLTSLKSSANLQYRLEEENRLDQLAQTTSSAVTIEFE</sequence>
<proteinExistence type="inferred from homology"/>